<dbReference type="InterPro" id="IPR011251">
    <property type="entry name" value="Luciferase-like_dom"/>
</dbReference>
<dbReference type="InterPro" id="IPR019921">
    <property type="entry name" value="Lucif-like_OxRdtase_Rv2161c"/>
</dbReference>
<evidence type="ECO:0000259" key="1">
    <source>
        <dbReference type="Pfam" id="PF00296"/>
    </source>
</evidence>
<gene>
    <name evidence="2" type="ORF">YM304_06120</name>
</gene>
<dbReference type="AlphaFoldDB" id="A0A6C7EA60"/>
<keyword evidence="3" id="KW-1185">Reference proteome</keyword>
<dbReference type="Gene3D" id="3.20.20.30">
    <property type="entry name" value="Luciferase-like domain"/>
    <property type="match status" value="1"/>
</dbReference>
<accession>A0A6C7EA60</accession>
<dbReference type="NCBIfam" id="TIGR03619">
    <property type="entry name" value="F420_Rv2161c"/>
    <property type="match status" value="1"/>
</dbReference>
<dbReference type="GO" id="GO:0016705">
    <property type="term" value="F:oxidoreductase activity, acting on paired donors, with incorporation or reduction of molecular oxygen"/>
    <property type="evidence" value="ECO:0007669"/>
    <property type="project" value="InterPro"/>
</dbReference>
<dbReference type="InterPro" id="IPR050564">
    <property type="entry name" value="F420-G6PD/mer"/>
</dbReference>
<proteinExistence type="predicted"/>
<dbReference type="RefSeq" id="WP_015440174.1">
    <property type="nucleotide sequence ID" value="NC_020520.1"/>
</dbReference>
<dbReference type="KEGG" id="aym:YM304_06120"/>
<dbReference type="PANTHER" id="PTHR43244">
    <property type="match status" value="1"/>
</dbReference>
<protein>
    <submittedName>
        <fullName evidence="2">Putative oxidoreductase</fullName>
    </submittedName>
</protein>
<reference evidence="2 3" key="1">
    <citation type="journal article" date="2013" name="Int. J. Syst. Evol. Microbiol.">
        <title>Ilumatobacter nonamiense sp. nov. and Ilumatobacter coccineum sp. nov., isolated from seashore sand.</title>
        <authorList>
            <person name="Matsumoto A."/>
            <person name="Kasai H."/>
            <person name="Matsuo Y."/>
            <person name="Shizuri Y."/>
            <person name="Ichikawa N."/>
            <person name="Fujita N."/>
            <person name="Omura S."/>
            <person name="Takahashi Y."/>
        </authorList>
    </citation>
    <scope>NUCLEOTIDE SEQUENCE [LARGE SCALE GENOMIC DNA]</scope>
    <source>
        <strain evidence="3">NBRC 103263 / KCTC 29153 / YM16-304</strain>
    </source>
</reference>
<name>A0A6C7EA60_ILUCY</name>
<dbReference type="Proteomes" id="UP000011863">
    <property type="component" value="Chromosome"/>
</dbReference>
<dbReference type="EMBL" id="AP012057">
    <property type="protein sequence ID" value="BAN00926.1"/>
    <property type="molecule type" value="Genomic_DNA"/>
</dbReference>
<dbReference type="PANTHER" id="PTHR43244:SF2">
    <property type="entry name" value="CONSERVED HYPOTHETICAL ALANINE AND PROLINE-RICH PROTEIN"/>
    <property type="match status" value="1"/>
</dbReference>
<dbReference type="SUPFAM" id="SSF51679">
    <property type="entry name" value="Bacterial luciferase-like"/>
    <property type="match status" value="1"/>
</dbReference>
<dbReference type="InterPro" id="IPR036661">
    <property type="entry name" value="Luciferase-like_sf"/>
</dbReference>
<dbReference type="OrthoDB" id="3206024at2"/>
<feature type="domain" description="Luciferase-like" evidence="1">
    <location>
        <begin position="1"/>
        <end position="241"/>
    </location>
</feature>
<sequence>MKFGVVSSNTGERAHPAEAKRFAQLVEQLGYESIWTVEHVAIPGGFDSPYPYTDDGEMPGGNDLVMSDPLVWMAYVAAVTDAVKLATGVLVLPLNHPVRLAKAVATLDLLSSGRVILGLGVGWLREEAELLDAPWDRRGVRSEEQIAVMRALWSDAQATYRGEFYDLDRVRSFPKPSSPAGPPIVLGGHSEAVAKRAGRLADGFIPAPSDIDDIAHLIGVMRGAAVAAGRDPDAIEVTCSRVRDVDSACRLAELGVSRLNVIPPARADDVGPRLEAYWERVAAPLAERGY</sequence>
<organism evidence="2 3">
    <name type="scientific">Ilumatobacter coccineus (strain NBRC 103263 / KCTC 29153 / YM16-304)</name>
    <dbReference type="NCBI Taxonomy" id="1313172"/>
    <lineage>
        <taxon>Bacteria</taxon>
        <taxon>Bacillati</taxon>
        <taxon>Actinomycetota</taxon>
        <taxon>Acidimicrobiia</taxon>
        <taxon>Acidimicrobiales</taxon>
        <taxon>Ilumatobacteraceae</taxon>
        <taxon>Ilumatobacter</taxon>
    </lineage>
</organism>
<dbReference type="Pfam" id="PF00296">
    <property type="entry name" value="Bac_luciferase"/>
    <property type="match status" value="1"/>
</dbReference>
<evidence type="ECO:0000313" key="2">
    <source>
        <dbReference type="EMBL" id="BAN00926.1"/>
    </source>
</evidence>
<evidence type="ECO:0000313" key="3">
    <source>
        <dbReference type="Proteomes" id="UP000011863"/>
    </source>
</evidence>